<evidence type="ECO:0000256" key="1">
    <source>
        <dbReference type="ARBA" id="ARBA00005179"/>
    </source>
</evidence>
<keyword evidence="2 6" id="KW-0489">Methyltransferase</keyword>
<dbReference type="PANTHER" id="PTHR44942">
    <property type="entry name" value="METHYLTRANSF_11 DOMAIN-CONTAINING PROTEIN"/>
    <property type="match status" value="1"/>
</dbReference>
<evidence type="ECO:0000256" key="4">
    <source>
        <dbReference type="ARBA" id="ARBA00022691"/>
    </source>
</evidence>
<dbReference type="SUPFAM" id="SSF53335">
    <property type="entry name" value="S-adenosyl-L-methionine-dependent methyltransferases"/>
    <property type="match status" value="1"/>
</dbReference>
<gene>
    <name evidence="6" type="ORF">BDV26DRAFT_125056</name>
</gene>
<evidence type="ECO:0000313" key="6">
    <source>
        <dbReference type="EMBL" id="KAE8371574.1"/>
    </source>
</evidence>
<keyword evidence="4" id="KW-0949">S-adenosyl-L-methionine</keyword>
<evidence type="ECO:0000256" key="3">
    <source>
        <dbReference type="ARBA" id="ARBA00022679"/>
    </source>
</evidence>
<reference evidence="6 7" key="1">
    <citation type="submission" date="2019-04" db="EMBL/GenBank/DDBJ databases">
        <title>Friends and foes A comparative genomics studyof 23 Aspergillus species from section Flavi.</title>
        <authorList>
            <consortium name="DOE Joint Genome Institute"/>
            <person name="Kjaerbolling I."/>
            <person name="Vesth T."/>
            <person name="Frisvad J.C."/>
            <person name="Nybo J.L."/>
            <person name="Theobald S."/>
            <person name="Kildgaard S."/>
            <person name="Isbrandt T."/>
            <person name="Kuo A."/>
            <person name="Sato A."/>
            <person name="Lyhne E.K."/>
            <person name="Kogle M.E."/>
            <person name="Wiebenga A."/>
            <person name="Kun R.S."/>
            <person name="Lubbers R.J."/>
            <person name="Makela M.R."/>
            <person name="Barry K."/>
            <person name="Chovatia M."/>
            <person name="Clum A."/>
            <person name="Daum C."/>
            <person name="Haridas S."/>
            <person name="He G."/>
            <person name="LaButti K."/>
            <person name="Lipzen A."/>
            <person name="Mondo S."/>
            <person name="Riley R."/>
            <person name="Salamov A."/>
            <person name="Simmons B.A."/>
            <person name="Magnuson J.K."/>
            <person name="Henrissat B."/>
            <person name="Mortensen U.H."/>
            <person name="Larsen T.O."/>
            <person name="Devries R.P."/>
            <person name="Grigoriev I.V."/>
            <person name="Machida M."/>
            <person name="Baker S.E."/>
            <person name="Andersen M.R."/>
        </authorList>
    </citation>
    <scope>NUCLEOTIDE SEQUENCE [LARGE SCALE GENOMIC DNA]</scope>
    <source>
        <strain evidence="6 7">IBT 29228</strain>
    </source>
</reference>
<evidence type="ECO:0000256" key="2">
    <source>
        <dbReference type="ARBA" id="ARBA00022603"/>
    </source>
</evidence>
<evidence type="ECO:0000259" key="5">
    <source>
        <dbReference type="Pfam" id="PF13649"/>
    </source>
</evidence>
<dbReference type="EMBL" id="ML736414">
    <property type="protein sequence ID" value="KAE8371574.1"/>
    <property type="molecule type" value="Genomic_DNA"/>
</dbReference>
<dbReference type="InterPro" id="IPR029063">
    <property type="entry name" value="SAM-dependent_MTases_sf"/>
</dbReference>
<accession>A0A5N7ANZ2</accession>
<proteinExistence type="predicted"/>
<dbReference type="GO" id="GO:0008168">
    <property type="term" value="F:methyltransferase activity"/>
    <property type="evidence" value="ECO:0007669"/>
    <property type="project" value="UniProtKB-KW"/>
</dbReference>
<protein>
    <submittedName>
        <fullName evidence="6">S-adenosyl-L-methionine-dependent methyltransferase</fullName>
    </submittedName>
</protein>
<keyword evidence="3 6" id="KW-0808">Transferase</keyword>
<dbReference type="Pfam" id="PF13649">
    <property type="entry name" value="Methyltransf_25"/>
    <property type="match status" value="1"/>
</dbReference>
<organism evidence="6 7">
    <name type="scientific">Aspergillus bertholletiae</name>
    <dbReference type="NCBI Taxonomy" id="1226010"/>
    <lineage>
        <taxon>Eukaryota</taxon>
        <taxon>Fungi</taxon>
        <taxon>Dikarya</taxon>
        <taxon>Ascomycota</taxon>
        <taxon>Pezizomycotina</taxon>
        <taxon>Eurotiomycetes</taxon>
        <taxon>Eurotiomycetidae</taxon>
        <taxon>Eurotiales</taxon>
        <taxon>Aspergillaceae</taxon>
        <taxon>Aspergillus</taxon>
        <taxon>Aspergillus subgen. Circumdati</taxon>
    </lineage>
</organism>
<evidence type="ECO:0000313" key="7">
    <source>
        <dbReference type="Proteomes" id="UP000326198"/>
    </source>
</evidence>
<dbReference type="PANTHER" id="PTHR44942:SF4">
    <property type="entry name" value="METHYLTRANSFERASE TYPE 11 DOMAIN-CONTAINING PROTEIN"/>
    <property type="match status" value="1"/>
</dbReference>
<name>A0A5N7ANZ2_9EURO</name>
<dbReference type="Gene3D" id="3.40.50.150">
    <property type="entry name" value="Vaccinia Virus protein VP39"/>
    <property type="match status" value="1"/>
</dbReference>
<dbReference type="GO" id="GO:0032259">
    <property type="term" value="P:methylation"/>
    <property type="evidence" value="ECO:0007669"/>
    <property type="project" value="UniProtKB-KW"/>
</dbReference>
<comment type="pathway">
    <text evidence="1">Secondary metabolite biosynthesis.</text>
</comment>
<feature type="domain" description="Methyltransferase" evidence="5">
    <location>
        <begin position="94"/>
        <end position="188"/>
    </location>
</feature>
<dbReference type="AlphaFoldDB" id="A0A5N7ANZ2"/>
<dbReference type="Proteomes" id="UP000326198">
    <property type="component" value="Unassembled WGS sequence"/>
</dbReference>
<keyword evidence="7" id="KW-1185">Reference proteome</keyword>
<dbReference type="InterPro" id="IPR041698">
    <property type="entry name" value="Methyltransf_25"/>
</dbReference>
<dbReference type="InterPro" id="IPR051052">
    <property type="entry name" value="Diverse_substrate_MTase"/>
</dbReference>
<dbReference type="CDD" id="cd02440">
    <property type="entry name" value="AdoMet_MTases"/>
    <property type="match status" value="1"/>
</dbReference>
<sequence length="365" mass="41003">MKSTASFAHSQRCCFYRLPALSLARRSFSTATPRLHKDDESTAVWKLTQEDVSHYWTGYLATRPKYTDAFYNHIYHYHAAHSQSAPPGFTIAHDVGAGPGQVSAKLAQRFSHVVVSDNNKNHVDYAKHFLATCGVPASRLSFAVAKGEDLGATYPHASADLVVSALMFPLMETTAALRSFRSLLKPGGTLAVWFYGRAHFAEVEYAGRCQPLLDRIINHHFSGVIAGEGSPEHTAGWKHVADGIASWLDYIPFAEETWGCVERHKWNTQWTSLGFFGNEACNFPVQPISSVTPAEIVVEREDRGLWRKDWDVDQLREFVDYIYPFQRMDQDSVKPLWAQLGSEMGGLHARRAFSWPVVLILATRK</sequence>
<dbReference type="OrthoDB" id="10004862at2759"/>